<protein>
    <submittedName>
        <fullName evidence="1">Uncharacterized protein</fullName>
    </submittedName>
</protein>
<accession>A0A4Y2QHD2</accession>
<dbReference type="AlphaFoldDB" id="A0A4Y2QHD2"/>
<evidence type="ECO:0000313" key="1">
    <source>
        <dbReference type="EMBL" id="GBN62711.1"/>
    </source>
</evidence>
<sequence>MSTVVCCRCLHLGNETPVHSHLALWTDHLYLEVRFGCVQALNLRWCGVKHWQLKILRSFCSFGAQGSAKDLGQLPLFSANDLSPENAAAKNIVCSGREGHLV</sequence>
<reference evidence="1 2" key="1">
    <citation type="journal article" date="2019" name="Sci. Rep.">
        <title>Orb-weaving spider Araneus ventricosus genome elucidates the spidroin gene catalogue.</title>
        <authorList>
            <person name="Kono N."/>
            <person name="Nakamura H."/>
            <person name="Ohtoshi R."/>
            <person name="Moran D.A.P."/>
            <person name="Shinohara A."/>
            <person name="Yoshida Y."/>
            <person name="Fujiwara M."/>
            <person name="Mori M."/>
            <person name="Tomita M."/>
            <person name="Arakawa K."/>
        </authorList>
    </citation>
    <scope>NUCLEOTIDE SEQUENCE [LARGE SCALE GENOMIC DNA]</scope>
</reference>
<dbReference type="EMBL" id="BGPR01013895">
    <property type="protein sequence ID" value="GBN62711.1"/>
    <property type="molecule type" value="Genomic_DNA"/>
</dbReference>
<keyword evidence="2" id="KW-1185">Reference proteome</keyword>
<dbReference type="OrthoDB" id="10601788at2759"/>
<gene>
    <name evidence="1" type="ORF">AVEN_3158_1</name>
</gene>
<proteinExistence type="predicted"/>
<organism evidence="1 2">
    <name type="scientific">Araneus ventricosus</name>
    <name type="common">Orbweaver spider</name>
    <name type="synonym">Epeira ventricosa</name>
    <dbReference type="NCBI Taxonomy" id="182803"/>
    <lineage>
        <taxon>Eukaryota</taxon>
        <taxon>Metazoa</taxon>
        <taxon>Ecdysozoa</taxon>
        <taxon>Arthropoda</taxon>
        <taxon>Chelicerata</taxon>
        <taxon>Arachnida</taxon>
        <taxon>Araneae</taxon>
        <taxon>Araneomorphae</taxon>
        <taxon>Entelegynae</taxon>
        <taxon>Araneoidea</taxon>
        <taxon>Araneidae</taxon>
        <taxon>Araneus</taxon>
    </lineage>
</organism>
<evidence type="ECO:0000313" key="2">
    <source>
        <dbReference type="Proteomes" id="UP000499080"/>
    </source>
</evidence>
<dbReference type="Proteomes" id="UP000499080">
    <property type="component" value="Unassembled WGS sequence"/>
</dbReference>
<name>A0A4Y2QHD2_ARAVE</name>
<comment type="caution">
    <text evidence="1">The sequence shown here is derived from an EMBL/GenBank/DDBJ whole genome shotgun (WGS) entry which is preliminary data.</text>
</comment>